<sequence length="465" mass="53984">MENIIPYQQTKAVCTTSLNLEKLKPMKDLGPVGNLVYSTIRTEFNSNISAEKMLFYDGWHKIPNSSYIGYTEICDSIPNYIYAVRRSNTAMRFVVKELNESVLCALKSTLYSKIIRDFDKDLDTISVVIKGFLPVKSYFIIVKITNKETLIKGAKKEWNNIISSTRLAGTSSILNHYDEMKEFYYRVVENKKHVYSVYQFIEDNKHLMNHILPTLTLSVKSYNNKVMQYVREHIKLCMEANDYNIGFNESQLKDCINGDEISADISTAINNDVKTKLNELKHHKSELDVLKKEIIRCKDGKLSSHIPKLSLNTDEMISYSPGKNIDEDIFYYGLPENLGIVIDRIESSMRKSIHCELDIDSIDYMPEYPFTQKFKKLIYDQYKSINTNIKMSHLGLHYSCLYIYLSHISKVRSNFEEHTYDKEILERARTFAKVNIASLRSIMLDVQSINKIAMKPISINWQSRN</sequence>
<evidence type="ECO:0000313" key="3">
    <source>
        <dbReference type="Proteomes" id="UP001248928"/>
    </source>
</evidence>
<evidence type="ECO:0000259" key="1">
    <source>
        <dbReference type="Pfam" id="PF21705"/>
    </source>
</evidence>
<evidence type="ECO:0000313" key="2">
    <source>
        <dbReference type="EMBL" id="UQV97409.1"/>
    </source>
</evidence>
<dbReference type="EMBL" id="ON181434">
    <property type="protein sequence ID" value="UQV97409.1"/>
    <property type="molecule type" value="Genomic_RNA"/>
</dbReference>
<dbReference type="Pfam" id="PF21705">
    <property type="entry name" value="p55_CTD"/>
    <property type="match status" value="1"/>
</dbReference>
<organism evidence="2 3">
    <name type="scientific">Pueraria lobata-associated emaravirus</name>
    <dbReference type="NCBI Taxonomy" id="2944626"/>
    <lineage>
        <taxon>Viruses</taxon>
        <taxon>Riboviria</taxon>
        <taxon>Orthornavirae</taxon>
        <taxon>Negarnaviricota</taxon>
        <taxon>Polyploviricotina</taxon>
        <taxon>Bunyaviricetes</taxon>
        <taxon>Elliovirales</taxon>
        <taxon>Fimoviridae</taxon>
        <taxon>Emaravirus</taxon>
        <taxon>Emaravirus kudzu</taxon>
    </lineage>
</organism>
<dbReference type="InterPro" id="IPR048854">
    <property type="entry name" value="p55_CTD"/>
</dbReference>
<feature type="domain" description="p55 C-terminal" evidence="1">
    <location>
        <begin position="327"/>
        <end position="404"/>
    </location>
</feature>
<keyword evidence="3" id="KW-1185">Reference proteome</keyword>
<dbReference type="Proteomes" id="UP001248928">
    <property type="component" value="Genome"/>
</dbReference>
<accession>A0AAE9HUA7</accession>
<protein>
    <submittedName>
        <fullName evidence="2">P5 protein</fullName>
    </submittedName>
</protein>
<name>A0AAE9HUA7_9VIRU</name>
<reference evidence="2 3" key="1">
    <citation type="submission" date="2022-03" db="EMBL/GenBank/DDBJ databases">
        <authorList>
            <person name="Liang X."/>
        </authorList>
    </citation>
    <scope>NUCLEOTIDE SEQUENCE [LARGE SCALE GENOMIC DNA]</scope>
    <source>
        <strain evidence="2">XF</strain>
    </source>
</reference>
<proteinExistence type="predicted"/>